<keyword evidence="2" id="KW-1185">Reference proteome</keyword>
<dbReference type="AlphaFoldDB" id="A0A7J0FIP8"/>
<proteinExistence type="predicted"/>
<evidence type="ECO:0000313" key="1">
    <source>
        <dbReference type="EMBL" id="GFY97787.1"/>
    </source>
</evidence>
<protein>
    <submittedName>
        <fullName evidence="1">Uncharacterized protein</fullName>
    </submittedName>
</protein>
<comment type="caution">
    <text evidence="1">The sequence shown here is derived from an EMBL/GenBank/DDBJ whole genome shotgun (WGS) entry which is preliminary data.</text>
</comment>
<reference evidence="1 2" key="1">
    <citation type="submission" date="2019-07" db="EMBL/GenBank/DDBJ databases">
        <title>De Novo Assembly of kiwifruit Actinidia rufa.</title>
        <authorList>
            <person name="Sugita-Konishi S."/>
            <person name="Sato K."/>
            <person name="Mori E."/>
            <person name="Abe Y."/>
            <person name="Kisaki G."/>
            <person name="Hamano K."/>
            <person name="Suezawa K."/>
            <person name="Otani M."/>
            <person name="Fukuda T."/>
            <person name="Manabe T."/>
            <person name="Gomi K."/>
            <person name="Tabuchi M."/>
            <person name="Akimitsu K."/>
            <person name="Kataoka I."/>
        </authorList>
    </citation>
    <scope>NUCLEOTIDE SEQUENCE [LARGE SCALE GENOMIC DNA]</scope>
    <source>
        <strain evidence="2">cv. Fuchu</strain>
    </source>
</reference>
<accession>A0A7J0FIP8</accession>
<gene>
    <name evidence="1" type="ORF">Acr_12g0003280</name>
</gene>
<dbReference type="EMBL" id="BJWL01000012">
    <property type="protein sequence ID" value="GFY97787.1"/>
    <property type="molecule type" value="Genomic_DNA"/>
</dbReference>
<sequence>MSPRRKGQGCREAVTPEDRFDRIERILEGLVQVVQDTHNNHPAQEQPAMPMPGAEAMNRTTIKQFQQLSPPTFLGTLDPMAAEA</sequence>
<evidence type="ECO:0000313" key="2">
    <source>
        <dbReference type="Proteomes" id="UP000585474"/>
    </source>
</evidence>
<organism evidence="1 2">
    <name type="scientific">Actinidia rufa</name>
    <dbReference type="NCBI Taxonomy" id="165716"/>
    <lineage>
        <taxon>Eukaryota</taxon>
        <taxon>Viridiplantae</taxon>
        <taxon>Streptophyta</taxon>
        <taxon>Embryophyta</taxon>
        <taxon>Tracheophyta</taxon>
        <taxon>Spermatophyta</taxon>
        <taxon>Magnoliopsida</taxon>
        <taxon>eudicotyledons</taxon>
        <taxon>Gunneridae</taxon>
        <taxon>Pentapetalae</taxon>
        <taxon>asterids</taxon>
        <taxon>Ericales</taxon>
        <taxon>Actinidiaceae</taxon>
        <taxon>Actinidia</taxon>
    </lineage>
</organism>
<name>A0A7J0FIP8_9ERIC</name>
<dbReference type="Proteomes" id="UP000585474">
    <property type="component" value="Unassembled WGS sequence"/>
</dbReference>